<comment type="caution">
    <text evidence="1">The sequence shown here is derived from an EMBL/GenBank/DDBJ whole genome shotgun (WGS) entry which is preliminary data.</text>
</comment>
<dbReference type="PANTHER" id="PTHR48100">
    <property type="entry name" value="BROAD-SPECIFICITY PHOSPHATASE YOR283W-RELATED"/>
    <property type="match status" value="1"/>
</dbReference>
<name>A0A1F6FIP3_9BACT</name>
<dbReference type="InterPro" id="IPR029033">
    <property type="entry name" value="His_PPase_superfam"/>
</dbReference>
<sequence length="223" mass="26491">MSEGRVRNIYFIRHGETKRNRQYFHQGPDEPLTERGRAQVADLIEFLRDKEIDTLVASDMRRAIETAELVGGALNLPYRTERSLREFGRPHRVYDRHYLSIPSLHYILDLYRHRLDLLWNDDGAENLVHIRERVRDARLMLEASDGKRIAVISHRIFMTMFTETVCYDQPLSLWKFFYSLIGRKRIPNTGTLHFVCEPTLPTDKKCTWYLEEVVLPPYNRRVN</sequence>
<evidence type="ECO:0000313" key="1">
    <source>
        <dbReference type="EMBL" id="OGG85734.1"/>
    </source>
</evidence>
<evidence type="ECO:0008006" key="3">
    <source>
        <dbReference type="Google" id="ProtNLM"/>
    </source>
</evidence>
<dbReference type="InterPro" id="IPR050275">
    <property type="entry name" value="PGM_Phosphatase"/>
</dbReference>
<protein>
    <recommendedName>
        <fullName evidence="3">Phosphoglycerate mutase</fullName>
    </recommendedName>
</protein>
<gene>
    <name evidence="1" type="ORF">A2392_03005</name>
</gene>
<organism evidence="1 2">
    <name type="scientific">Candidatus Kaiserbacteria bacterium RIFOXYB1_FULL_46_14</name>
    <dbReference type="NCBI Taxonomy" id="1798531"/>
    <lineage>
        <taxon>Bacteria</taxon>
        <taxon>Candidatus Kaiseribacteriota</taxon>
    </lineage>
</organism>
<dbReference type="Proteomes" id="UP000177395">
    <property type="component" value="Unassembled WGS sequence"/>
</dbReference>
<dbReference type="AlphaFoldDB" id="A0A1F6FIP3"/>
<dbReference type="Gene3D" id="3.40.50.1240">
    <property type="entry name" value="Phosphoglycerate mutase-like"/>
    <property type="match status" value="1"/>
</dbReference>
<reference evidence="1 2" key="1">
    <citation type="journal article" date="2016" name="Nat. Commun.">
        <title>Thousands of microbial genomes shed light on interconnected biogeochemical processes in an aquifer system.</title>
        <authorList>
            <person name="Anantharaman K."/>
            <person name="Brown C.T."/>
            <person name="Hug L.A."/>
            <person name="Sharon I."/>
            <person name="Castelle C.J."/>
            <person name="Probst A.J."/>
            <person name="Thomas B.C."/>
            <person name="Singh A."/>
            <person name="Wilkins M.J."/>
            <person name="Karaoz U."/>
            <person name="Brodie E.L."/>
            <person name="Williams K.H."/>
            <person name="Hubbard S.S."/>
            <person name="Banfield J.F."/>
        </authorList>
    </citation>
    <scope>NUCLEOTIDE SEQUENCE [LARGE SCALE GENOMIC DNA]</scope>
</reference>
<dbReference type="GO" id="GO:0016791">
    <property type="term" value="F:phosphatase activity"/>
    <property type="evidence" value="ECO:0007669"/>
    <property type="project" value="TreeGrafter"/>
</dbReference>
<dbReference type="PANTHER" id="PTHR48100:SF44">
    <property type="entry name" value="PHOSPHATASE C1620.13-RELATED"/>
    <property type="match status" value="1"/>
</dbReference>
<evidence type="ECO:0000313" key="2">
    <source>
        <dbReference type="Proteomes" id="UP000177395"/>
    </source>
</evidence>
<dbReference type="SMART" id="SM00855">
    <property type="entry name" value="PGAM"/>
    <property type="match status" value="1"/>
</dbReference>
<dbReference type="GO" id="GO:0005829">
    <property type="term" value="C:cytosol"/>
    <property type="evidence" value="ECO:0007669"/>
    <property type="project" value="TreeGrafter"/>
</dbReference>
<proteinExistence type="predicted"/>
<accession>A0A1F6FIP3</accession>
<dbReference type="Pfam" id="PF00300">
    <property type="entry name" value="His_Phos_1"/>
    <property type="match status" value="1"/>
</dbReference>
<dbReference type="InterPro" id="IPR013078">
    <property type="entry name" value="His_Pase_superF_clade-1"/>
</dbReference>
<dbReference type="STRING" id="1798531.A2392_03005"/>
<dbReference type="EMBL" id="MFMS01000005">
    <property type="protein sequence ID" value="OGG85734.1"/>
    <property type="molecule type" value="Genomic_DNA"/>
</dbReference>
<dbReference type="CDD" id="cd07067">
    <property type="entry name" value="HP_PGM_like"/>
    <property type="match status" value="1"/>
</dbReference>
<dbReference type="SUPFAM" id="SSF53254">
    <property type="entry name" value="Phosphoglycerate mutase-like"/>
    <property type="match status" value="1"/>
</dbReference>